<dbReference type="RefSeq" id="WP_369726621.1">
    <property type="nucleotide sequence ID" value="NZ_CP165734.1"/>
</dbReference>
<dbReference type="InterPro" id="IPR050789">
    <property type="entry name" value="Diverse_Enzym_Activities"/>
</dbReference>
<gene>
    <name evidence="2" type="ORF">AB8Z38_27295</name>
</gene>
<keyword evidence="2" id="KW-0378">Hydrolase</keyword>
<feature type="domain" description="Beta-lactamase-related" evidence="1">
    <location>
        <begin position="39"/>
        <end position="331"/>
    </location>
</feature>
<dbReference type="InterPro" id="IPR012338">
    <property type="entry name" value="Beta-lactam/transpept-like"/>
</dbReference>
<dbReference type="EC" id="3.-.-.-" evidence="2"/>
<accession>A0AB39XTP9</accession>
<evidence type="ECO:0000259" key="1">
    <source>
        <dbReference type="Pfam" id="PF00144"/>
    </source>
</evidence>
<dbReference type="SUPFAM" id="SSF56601">
    <property type="entry name" value="beta-lactamase/transpeptidase-like"/>
    <property type="match status" value="1"/>
</dbReference>
<reference evidence="2" key="1">
    <citation type="submission" date="2024-08" db="EMBL/GenBank/DDBJ databases">
        <authorList>
            <person name="Chaddad Z."/>
            <person name="Lamrabet M."/>
            <person name="Bouhnik O."/>
            <person name="Alami S."/>
            <person name="Wipf D."/>
            <person name="Courty P.E."/>
            <person name="Missbah El Idrissi M."/>
        </authorList>
    </citation>
    <scope>NUCLEOTIDE SEQUENCE</scope>
    <source>
        <strain evidence="2">LLZ17</strain>
    </source>
</reference>
<dbReference type="Pfam" id="PF00144">
    <property type="entry name" value="Beta-lactamase"/>
    <property type="match status" value="1"/>
</dbReference>
<dbReference type="InterPro" id="IPR001466">
    <property type="entry name" value="Beta-lactam-related"/>
</dbReference>
<dbReference type="Gene3D" id="3.40.710.10">
    <property type="entry name" value="DD-peptidase/beta-lactamase superfamily"/>
    <property type="match status" value="1"/>
</dbReference>
<name>A0AB39XTP9_9BRAD</name>
<dbReference type="PANTHER" id="PTHR43283">
    <property type="entry name" value="BETA-LACTAMASE-RELATED"/>
    <property type="match status" value="1"/>
</dbReference>
<evidence type="ECO:0000313" key="2">
    <source>
        <dbReference type="EMBL" id="XDV61279.1"/>
    </source>
</evidence>
<protein>
    <submittedName>
        <fullName evidence="2">Serine hydrolase domain-containing protein</fullName>
        <ecNumber evidence="2">3.-.-.-</ecNumber>
    </submittedName>
</protein>
<dbReference type="EMBL" id="CP165734">
    <property type="protein sequence ID" value="XDV61279.1"/>
    <property type="molecule type" value="Genomic_DNA"/>
</dbReference>
<dbReference type="AlphaFoldDB" id="A0AB39XTP9"/>
<proteinExistence type="predicted"/>
<organism evidence="2">
    <name type="scientific">Bradyrhizobium sp. LLZ17</name>
    <dbReference type="NCBI Taxonomy" id="3239388"/>
    <lineage>
        <taxon>Bacteria</taxon>
        <taxon>Pseudomonadati</taxon>
        <taxon>Pseudomonadota</taxon>
        <taxon>Alphaproteobacteria</taxon>
        <taxon>Hyphomicrobiales</taxon>
        <taxon>Nitrobacteraceae</taxon>
        <taxon>Bradyrhizobium</taxon>
    </lineage>
</organism>
<dbReference type="PANTHER" id="PTHR43283:SF7">
    <property type="entry name" value="BETA-LACTAMASE-RELATED DOMAIN-CONTAINING PROTEIN"/>
    <property type="match status" value="1"/>
</dbReference>
<dbReference type="GO" id="GO:0016787">
    <property type="term" value="F:hydrolase activity"/>
    <property type="evidence" value="ECO:0007669"/>
    <property type="project" value="UniProtKB-KW"/>
</dbReference>
<sequence length="354" mass="39127">MPAPGQQQATFASDRFAAEVSRRLDQAIAERRLWNIHGLVVLQNGKLIIERYFEGQDRQRGVGDLGMVKFAAETMHDLRSCSKSIVALLYGIALQQGKVPAPEASLLSGFPEYRDPNEERSRVTVHHALSMTLGSDWDETSLSYADPRNSEIAMDNAPDCYRYILERPMLDAPGTHWVYCGGATALLARLIAKGSGKSLHEFARESLFDPLGMGPTEWASGPDGEPFAASGARMSVRDLSRIGTLMLAGGQLDGRQIVPSEWIKRCTTLVVSCDELRRYGYQWFLLDIAFGKPKGWAPGRLERMWMAQGEGGQRLYIIPALQLVIALTAGNYDAEDQSIPPTRVLREIVLASIS</sequence>